<comment type="caution">
    <text evidence="1">The sequence shown here is derived from an EMBL/GenBank/DDBJ whole genome shotgun (WGS) entry which is preliminary data.</text>
</comment>
<organism evidence="1 2">
    <name type="scientific">Trichonephila inaurata madagascariensis</name>
    <dbReference type="NCBI Taxonomy" id="2747483"/>
    <lineage>
        <taxon>Eukaryota</taxon>
        <taxon>Metazoa</taxon>
        <taxon>Ecdysozoa</taxon>
        <taxon>Arthropoda</taxon>
        <taxon>Chelicerata</taxon>
        <taxon>Arachnida</taxon>
        <taxon>Araneae</taxon>
        <taxon>Araneomorphae</taxon>
        <taxon>Entelegynae</taxon>
        <taxon>Araneoidea</taxon>
        <taxon>Nephilidae</taxon>
        <taxon>Trichonephila</taxon>
        <taxon>Trichonephila inaurata</taxon>
    </lineage>
</organism>
<gene>
    <name evidence="1" type="ORF">TNIN_362181</name>
</gene>
<dbReference type="OrthoDB" id="10452643at2759"/>
<accession>A0A8X7CC91</accession>
<evidence type="ECO:0000313" key="2">
    <source>
        <dbReference type="Proteomes" id="UP000886998"/>
    </source>
</evidence>
<dbReference type="AlphaFoldDB" id="A0A8X7CC91"/>
<keyword evidence="2" id="KW-1185">Reference proteome</keyword>
<protein>
    <submittedName>
        <fullName evidence="1">Uncharacterized protein</fullName>
    </submittedName>
</protein>
<dbReference type="Proteomes" id="UP000886998">
    <property type="component" value="Unassembled WGS sequence"/>
</dbReference>
<name>A0A8X7CC91_9ARAC</name>
<proteinExistence type="predicted"/>
<reference evidence="1" key="1">
    <citation type="submission" date="2020-08" db="EMBL/GenBank/DDBJ databases">
        <title>Multicomponent nature underlies the extraordinary mechanical properties of spider dragline silk.</title>
        <authorList>
            <person name="Kono N."/>
            <person name="Nakamura H."/>
            <person name="Mori M."/>
            <person name="Yoshida Y."/>
            <person name="Ohtoshi R."/>
            <person name="Malay A.D."/>
            <person name="Moran D.A.P."/>
            <person name="Tomita M."/>
            <person name="Numata K."/>
            <person name="Arakawa K."/>
        </authorList>
    </citation>
    <scope>NUCLEOTIDE SEQUENCE</scope>
</reference>
<sequence>MPFNDFVTVHLASIVRTLIPPCDRINRLRRLKLNYDCGEASSAHQQRISDTNPLHNEKVRKSTATKVFSLHGGKVIPSKSRWGC</sequence>
<dbReference type="EMBL" id="BMAV01012691">
    <property type="protein sequence ID" value="GFY59599.1"/>
    <property type="molecule type" value="Genomic_DNA"/>
</dbReference>
<evidence type="ECO:0000313" key="1">
    <source>
        <dbReference type="EMBL" id="GFY59599.1"/>
    </source>
</evidence>